<organism evidence="1 2">
    <name type="scientific">Candidatus Woykebacteria bacterium RBG_16_44_10</name>
    <dbReference type="NCBI Taxonomy" id="1802597"/>
    <lineage>
        <taxon>Bacteria</taxon>
        <taxon>Candidatus Woykeibacteriota</taxon>
    </lineage>
</organism>
<dbReference type="Pfam" id="PF04977">
    <property type="entry name" value="DivIC"/>
    <property type="match status" value="1"/>
</dbReference>
<evidence type="ECO:0000313" key="1">
    <source>
        <dbReference type="EMBL" id="OGY26323.1"/>
    </source>
</evidence>
<dbReference type="EMBL" id="MHCT01000009">
    <property type="protein sequence ID" value="OGY26323.1"/>
    <property type="molecule type" value="Genomic_DNA"/>
</dbReference>
<name>A0A1G1WF51_9BACT</name>
<sequence>MKKTAQILIIVLLIASSITLTKNIHGQFSRFKEIYQAEREVRQLTQKENDLNKELAQVKSPFNLEKEARDKLGYQKTGEVLFVLPEQAILEEKAKEESKKKNWEEWRDLVLR</sequence>
<comment type="caution">
    <text evidence="1">The sequence shown here is derived from an EMBL/GenBank/DDBJ whole genome shotgun (WGS) entry which is preliminary data.</text>
</comment>
<proteinExistence type="predicted"/>
<reference evidence="1 2" key="1">
    <citation type="journal article" date="2016" name="Nat. Commun.">
        <title>Thousands of microbial genomes shed light on interconnected biogeochemical processes in an aquifer system.</title>
        <authorList>
            <person name="Anantharaman K."/>
            <person name="Brown C.T."/>
            <person name="Hug L.A."/>
            <person name="Sharon I."/>
            <person name="Castelle C.J."/>
            <person name="Probst A.J."/>
            <person name="Thomas B.C."/>
            <person name="Singh A."/>
            <person name="Wilkins M.J."/>
            <person name="Karaoz U."/>
            <person name="Brodie E.L."/>
            <person name="Williams K.H."/>
            <person name="Hubbard S.S."/>
            <person name="Banfield J.F."/>
        </authorList>
    </citation>
    <scope>NUCLEOTIDE SEQUENCE [LARGE SCALE GENOMIC DNA]</scope>
</reference>
<dbReference type="Proteomes" id="UP000177588">
    <property type="component" value="Unassembled WGS sequence"/>
</dbReference>
<evidence type="ECO:0000313" key="2">
    <source>
        <dbReference type="Proteomes" id="UP000177588"/>
    </source>
</evidence>
<dbReference type="InterPro" id="IPR007060">
    <property type="entry name" value="FtsL/DivIC"/>
</dbReference>
<protein>
    <recommendedName>
        <fullName evidence="3">Cell division protein FtsL</fullName>
    </recommendedName>
</protein>
<gene>
    <name evidence="1" type="ORF">A2Z24_00250</name>
</gene>
<evidence type="ECO:0008006" key="3">
    <source>
        <dbReference type="Google" id="ProtNLM"/>
    </source>
</evidence>
<dbReference type="AlphaFoldDB" id="A0A1G1WF51"/>
<accession>A0A1G1WF51</accession>